<proteinExistence type="predicted"/>
<sequence length="66" mass="7406">MILDPRIIEMRRRAPVSTIPYAGQHNSFKCTGCNGFFNRALRLKNGKLNVCPSCKEARVAKAVEVQ</sequence>
<reference evidence="1 2" key="1">
    <citation type="submission" date="2021-03" db="EMBL/GenBank/DDBJ databases">
        <authorList>
            <person name="Peeters C."/>
        </authorList>
    </citation>
    <scope>NUCLEOTIDE SEQUENCE [LARGE SCALE GENOMIC DNA]</scope>
    <source>
        <strain evidence="1 2">LMG 26411</strain>
    </source>
</reference>
<organism evidence="1 2">
    <name type="scientific">Cupriavidus numazuensis</name>
    <dbReference type="NCBI Taxonomy" id="221992"/>
    <lineage>
        <taxon>Bacteria</taxon>
        <taxon>Pseudomonadati</taxon>
        <taxon>Pseudomonadota</taxon>
        <taxon>Betaproteobacteria</taxon>
        <taxon>Burkholderiales</taxon>
        <taxon>Burkholderiaceae</taxon>
        <taxon>Cupriavidus</taxon>
    </lineage>
</organism>
<protein>
    <recommendedName>
        <fullName evidence="3">Zinc ribbon domain-containing protein</fullName>
    </recommendedName>
</protein>
<evidence type="ECO:0000313" key="1">
    <source>
        <dbReference type="EMBL" id="CAG2132321.1"/>
    </source>
</evidence>
<dbReference type="RefSeq" id="WP_211951813.1">
    <property type="nucleotide sequence ID" value="NZ_CAJPVI010000002.1"/>
</dbReference>
<comment type="caution">
    <text evidence="1">The sequence shown here is derived from an EMBL/GenBank/DDBJ whole genome shotgun (WGS) entry which is preliminary data.</text>
</comment>
<dbReference type="EMBL" id="CAJPVI010000002">
    <property type="protein sequence ID" value="CAG2132321.1"/>
    <property type="molecule type" value="Genomic_DNA"/>
</dbReference>
<keyword evidence="2" id="KW-1185">Reference proteome</keyword>
<evidence type="ECO:0000313" key="2">
    <source>
        <dbReference type="Proteomes" id="UP000672657"/>
    </source>
</evidence>
<evidence type="ECO:0008006" key="3">
    <source>
        <dbReference type="Google" id="ProtNLM"/>
    </source>
</evidence>
<accession>A0ABN7PSM9</accession>
<dbReference type="Proteomes" id="UP000672657">
    <property type="component" value="Unassembled WGS sequence"/>
</dbReference>
<name>A0ABN7PSM9_9BURK</name>
<gene>
    <name evidence="1" type="ORF">LMG26411_00596</name>
</gene>